<protein>
    <recommendedName>
        <fullName evidence="1">NB-ARC domain-containing protein</fullName>
    </recommendedName>
</protein>
<comment type="caution">
    <text evidence="2">The sequence shown here is derived from an EMBL/GenBank/DDBJ whole genome shotgun (WGS) entry which is preliminary data.</text>
</comment>
<sequence length="97" mass="10875">MDTATAHMPSKLAMTPMMNEDIVGFEDVRAELRYKLTEGCRELDVISIVGMPVLAEKLRKTLLVKRYLILVDDVQEASAWDDLSSCFYDAKNGSESS</sequence>
<evidence type="ECO:0000259" key="1">
    <source>
        <dbReference type="Pfam" id="PF00931"/>
    </source>
</evidence>
<dbReference type="AlphaFoldDB" id="A0A9Q1RBX3"/>
<evidence type="ECO:0000313" key="3">
    <source>
        <dbReference type="Proteomes" id="UP001152561"/>
    </source>
</evidence>
<dbReference type="Proteomes" id="UP001152561">
    <property type="component" value="Unassembled WGS sequence"/>
</dbReference>
<name>A0A9Q1RBX3_9SOLA</name>
<dbReference type="Pfam" id="PF00931">
    <property type="entry name" value="NB-ARC"/>
    <property type="match status" value="1"/>
</dbReference>
<reference evidence="3" key="1">
    <citation type="journal article" date="2023" name="Proc. Natl. Acad. Sci. U.S.A.">
        <title>Genomic and structural basis for evolution of tropane alkaloid biosynthesis.</title>
        <authorList>
            <person name="Wanga Y.-J."/>
            <person name="Taina T."/>
            <person name="Yua J.-Y."/>
            <person name="Lia J."/>
            <person name="Xua B."/>
            <person name="Chenc J."/>
            <person name="D'Auriad J.C."/>
            <person name="Huanga J.-P."/>
            <person name="Huanga S.-X."/>
        </authorList>
    </citation>
    <scope>NUCLEOTIDE SEQUENCE [LARGE SCALE GENOMIC DNA]</scope>
    <source>
        <strain evidence="3">cv. KIB-2019</strain>
    </source>
</reference>
<dbReference type="InterPro" id="IPR002182">
    <property type="entry name" value="NB-ARC"/>
</dbReference>
<dbReference type="EMBL" id="JAJAGQ010000012">
    <property type="protein sequence ID" value="KAJ8547910.1"/>
    <property type="molecule type" value="Genomic_DNA"/>
</dbReference>
<dbReference type="GO" id="GO:0043531">
    <property type="term" value="F:ADP binding"/>
    <property type="evidence" value="ECO:0007669"/>
    <property type="project" value="InterPro"/>
</dbReference>
<organism evidence="2 3">
    <name type="scientific">Anisodus acutangulus</name>
    <dbReference type="NCBI Taxonomy" id="402998"/>
    <lineage>
        <taxon>Eukaryota</taxon>
        <taxon>Viridiplantae</taxon>
        <taxon>Streptophyta</taxon>
        <taxon>Embryophyta</taxon>
        <taxon>Tracheophyta</taxon>
        <taxon>Spermatophyta</taxon>
        <taxon>Magnoliopsida</taxon>
        <taxon>eudicotyledons</taxon>
        <taxon>Gunneridae</taxon>
        <taxon>Pentapetalae</taxon>
        <taxon>asterids</taxon>
        <taxon>lamiids</taxon>
        <taxon>Solanales</taxon>
        <taxon>Solanaceae</taxon>
        <taxon>Solanoideae</taxon>
        <taxon>Hyoscyameae</taxon>
        <taxon>Anisodus</taxon>
    </lineage>
</organism>
<accession>A0A9Q1RBX3</accession>
<proteinExistence type="predicted"/>
<dbReference type="OrthoDB" id="1285647at2759"/>
<keyword evidence="3" id="KW-1185">Reference proteome</keyword>
<gene>
    <name evidence="2" type="ORF">K7X08_021146</name>
</gene>
<feature type="domain" description="NB-ARC" evidence="1">
    <location>
        <begin position="54"/>
        <end position="94"/>
    </location>
</feature>
<evidence type="ECO:0000313" key="2">
    <source>
        <dbReference type="EMBL" id="KAJ8547910.1"/>
    </source>
</evidence>